<dbReference type="GO" id="GO:0003677">
    <property type="term" value="F:DNA binding"/>
    <property type="evidence" value="ECO:0007669"/>
    <property type="project" value="UniProtKB-UniRule"/>
</dbReference>
<dbReference type="Proteomes" id="UP000238701">
    <property type="component" value="Unassembled WGS sequence"/>
</dbReference>
<dbReference type="InterPro" id="IPR039052">
    <property type="entry name" value="Antitox_PemI-like"/>
</dbReference>
<dbReference type="EMBL" id="OMOD01000183">
    <property type="protein sequence ID" value="SPF48464.1"/>
    <property type="molecule type" value="Genomic_DNA"/>
</dbReference>
<evidence type="ECO:0000313" key="4">
    <source>
        <dbReference type="EMBL" id="SPF48464.1"/>
    </source>
</evidence>
<gene>
    <name evidence="4" type="ORF">SBA1_850007</name>
</gene>
<keyword evidence="1" id="KW-0238">DNA-binding</keyword>
<feature type="region of interest" description="Disordered" evidence="2">
    <location>
        <begin position="63"/>
        <end position="82"/>
    </location>
</feature>
<protein>
    <submittedName>
        <fullName evidence="4">Transcriptional regulator/antitoxin, MazE</fullName>
    </submittedName>
</protein>
<dbReference type="Pfam" id="PF04014">
    <property type="entry name" value="MazE_antitoxin"/>
    <property type="match status" value="1"/>
</dbReference>
<accession>A0A2U3L964</accession>
<evidence type="ECO:0000259" key="3">
    <source>
        <dbReference type="PROSITE" id="PS51740"/>
    </source>
</evidence>
<dbReference type="OrthoDB" id="9795766at2"/>
<evidence type="ECO:0000313" key="5">
    <source>
        <dbReference type="Proteomes" id="UP000238701"/>
    </source>
</evidence>
<evidence type="ECO:0000256" key="2">
    <source>
        <dbReference type="SAM" id="MobiDB-lite"/>
    </source>
</evidence>
<dbReference type="SMART" id="SM00966">
    <property type="entry name" value="SpoVT_AbrB"/>
    <property type="match status" value="1"/>
</dbReference>
<dbReference type="PANTHER" id="PTHR40516">
    <property type="entry name" value="ANTITOXIN CHPS-RELATED"/>
    <property type="match status" value="1"/>
</dbReference>
<evidence type="ECO:0000256" key="1">
    <source>
        <dbReference type="PROSITE-ProRule" id="PRU01076"/>
    </source>
</evidence>
<dbReference type="GO" id="GO:0097351">
    <property type="term" value="F:toxin sequestering activity"/>
    <property type="evidence" value="ECO:0007669"/>
    <property type="project" value="InterPro"/>
</dbReference>
<name>A0A2U3L964_9BACT</name>
<dbReference type="PROSITE" id="PS51740">
    <property type="entry name" value="SPOVT_ABRB"/>
    <property type="match status" value="1"/>
</dbReference>
<feature type="domain" description="SpoVT-AbrB" evidence="3">
    <location>
        <begin position="4"/>
        <end position="49"/>
    </location>
</feature>
<dbReference type="PANTHER" id="PTHR40516:SF1">
    <property type="entry name" value="ANTITOXIN CHPS-RELATED"/>
    <property type="match status" value="1"/>
</dbReference>
<dbReference type="Gene3D" id="2.10.260.10">
    <property type="match status" value="1"/>
</dbReference>
<dbReference type="InterPro" id="IPR007159">
    <property type="entry name" value="SpoVT-AbrB_dom"/>
</dbReference>
<dbReference type="SUPFAM" id="SSF89447">
    <property type="entry name" value="AbrB/MazE/MraZ-like"/>
    <property type="match status" value="1"/>
</dbReference>
<sequence>MASAQVVKWGNSLAVRIPKSIAARARMKEGDALEIKAAKGRIELRSAERIPTLEELVAQITPENRHPETDWGPDVGREKIEW</sequence>
<reference evidence="5" key="1">
    <citation type="submission" date="2018-02" db="EMBL/GenBank/DDBJ databases">
        <authorList>
            <person name="Hausmann B."/>
        </authorList>
    </citation>
    <scope>NUCLEOTIDE SEQUENCE [LARGE SCALE GENOMIC DNA]</scope>
    <source>
        <strain evidence="5">Peat soil MAG SbA1</strain>
    </source>
</reference>
<organism evidence="4 5">
    <name type="scientific">Candidatus Sulfotelmatobacter kueseliae</name>
    <dbReference type="NCBI Taxonomy" id="2042962"/>
    <lineage>
        <taxon>Bacteria</taxon>
        <taxon>Pseudomonadati</taxon>
        <taxon>Acidobacteriota</taxon>
        <taxon>Terriglobia</taxon>
        <taxon>Terriglobales</taxon>
        <taxon>Candidatus Korobacteraceae</taxon>
        <taxon>Candidatus Sulfotelmatobacter</taxon>
    </lineage>
</organism>
<dbReference type="AlphaFoldDB" id="A0A2U3L964"/>
<dbReference type="InterPro" id="IPR037914">
    <property type="entry name" value="SpoVT-AbrB_sf"/>
</dbReference>
<proteinExistence type="predicted"/>